<sequence length="92" mass="10580">MLTIGHCNVGTRLFSRRNYDTASAGWIKCIFVTAVLNGEACALPQAHRFREQLHRVVETLRLWRGNRQLPPSRVVVYRSNVDWSNMSLDDAH</sequence>
<accession>A0A183IY65</accession>
<organism evidence="3">
    <name type="scientific">Soboliphyme baturini</name>
    <dbReference type="NCBI Taxonomy" id="241478"/>
    <lineage>
        <taxon>Eukaryota</taxon>
        <taxon>Metazoa</taxon>
        <taxon>Ecdysozoa</taxon>
        <taxon>Nematoda</taxon>
        <taxon>Enoplea</taxon>
        <taxon>Dorylaimia</taxon>
        <taxon>Dioctophymatida</taxon>
        <taxon>Dioctophymatoidea</taxon>
        <taxon>Soboliphymatidae</taxon>
        <taxon>Soboliphyme</taxon>
    </lineage>
</organism>
<gene>
    <name evidence="1" type="ORF">SBAD_LOCUS8563</name>
</gene>
<dbReference type="EMBL" id="UZAM01011735">
    <property type="protein sequence ID" value="VDP17936.1"/>
    <property type="molecule type" value="Genomic_DNA"/>
</dbReference>
<proteinExistence type="predicted"/>
<evidence type="ECO:0000313" key="1">
    <source>
        <dbReference type="EMBL" id="VDP17936.1"/>
    </source>
</evidence>
<evidence type="ECO:0000313" key="3">
    <source>
        <dbReference type="WBParaSite" id="SBAD_0000887401-mRNA-1"/>
    </source>
</evidence>
<dbReference type="WBParaSite" id="SBAD_0000887401-mRNA-1">
    <property type="protein sequence ID" value="SBAD_0000887401-mRNA-1"/>
    <property type="gene ID" value="SBAD_0000887401"/>
</dbReference>
<dbReference type="Proteomes" id="UP000270296">
    <property type="component" value="Unassembled WGS sequence"/>
</dbReference>
<keyword evidence="2" id="KW-1185">Reference proteome</keyword>
<evidence type="ECO:0000313" key="2">
    <source>
        <dbReference type="Proteomes" id="UP000270296"/>
    </source>
</evidence>
<dbReference type="AlphaFoldDB" id="A0A183IY65"/>
<reference evidence="3" key="1">
    <citation type="submission" date="2016-06" db="UniProtKB">
        <authorList>
            <consortium name="WormBaseParasite"/>
        </authorList>
    </citation>
    <scope>IDENTIFICATION</scope>
</reference>
<protein>
    <submittedName>
        <fullName evidence="3">Piwi domain-containing protein</fullName>
    </submittedName>
</protein>
<name>A0A183IY65_9BILA</name>
<reference evidence="1 2" key="2">
    <citation type="submission" date="2018-11" db="EMBL/GenBank/DDBJ databases">
        <authorList>
            <consortium name="Pathogen Informatics"/>
        </authorList>
    </citation>
    <scope>NUCLEOTIDE SEQUENCE [LARGE SCALE GENOMIC DNA]</scope>
</reference>